<evidence type="ECO:0000313" key="4">
    <source>
        <dbReference type="EMBL" id="EDX74291.1"/>
    </source>
</evidence>
<dbReference type="PANTHER" id="PTHR43377">
    <property type="entry name" value="BILIVERDIN REDUCTASE A"/>
    <property type="match status" value="1"/>
</dbReference>
<dbReference type="InterPro" id="IPR000683">
    <property type="entry name" value="Gfo/Idh/MocA-like_OxRdtase_N"/>
</dbReference>
<dbReference type="Proteomes" id="UP000003835">
    <property type="component" value="Unassembled WGS sequence"/>
</dbReference>
<dbReference type="Pfam" id="PF02894">
    <property type="entry name" value="GFO_IDH_MocA_C"/>
    <property type="match status" value="1"/>
</dbReference>
<dbReference type="Pfam" id="PF01408">
    <property type="entry name" value="GFO_IDH_MocA"/>
    <property type="match status" value="1"/>
</dbReference>
<evidence type="ECO:0000256" key="1">
    <source>
        <dbReference type="ARBA" id="ARBA00010928"/>
    </source>
</evidence>
<dbReference type="InterPro" id="IPR051450">
    <property type="entry name" value="Gfo/Idh/MocA_Oxidoreductases"/>
</dbReference>
<evidence type="ECO:0000313" key="5">
    <source>
        <dbReference type="Proteomes" id="UP000003835"/>
    </source>
</evidence>
<dbReference type="AlphaFoldDB" id="B4VUA1"/>
<sequence length="325" mass="36062">MMDQLPIRAGIVGTGYAANQRAQTLQADARSQLVVVSGHTPETVQDFVQRHQTSAVESWQQVVAHPDVDLVFVCTINRDHGAIVRAALTAGKHVVVEYPISLDPTEAESLIALAQAQGKLLHVEHIELLGGLHQALQQSLPEIGTPFYARYVTIVPKHPSPQRWTYHRDLFGFPFKAALPHIHRFTNLFGNVATVSCNTQFWQHSNYYSACLCTAQLQFAKGLIAHVTYGKGDVFWQRLRTFEVHGDRGTLVFEGDQGKLIRGEEEHPITVAGRRGLFVQDTQMVLDHLMDGKSLYVSSEASLYALQVGEAACQSAQTNQMIVLK</sequence>
<dbReference type="PANTHER" id="PTHR43377:SF10">
    <property type="entry name" value="BILIVERDIN REDUCTASE"/>
    <property type="match status" value="1"/>
</dbReference>
<evidence type="ECO:0000259" key="2">
    <source>
        <dbReference type="Pfam" id="PF01408"/>
    </source>
</evidence>
<accession>B4VUA1</accession>
<protein>
    <submittedName>
        <fullName evidence="4">Oxidoreductase family, NAD-binding Rossmann fold protein</fullName>
    </submittedName>
</protein>
<dbReference type="InterPro" id="IPR036291">
    <property type="entry name" value="NAD(P)-bd_dom_sf"/>
</dbReference>
<dbReference type="GO" id="GO:0000166">
    <property type="term" value="F:nucleotide binding"/>
    <property type="evidence" value="ECO:0007669"/>
    <property type="project" value="InterPro"/>
</dbReference>
<keyword evidence="5" id="KW-1185">Reference proteome</keyword>
<name>B4VUA1_9CYAN</name>
<reference evidence="4 5" key="1">
    <citation type="submission" date="2008-07" db="EMBL/GenBank/DDBJ databases">
        <authorList>
            <person name="Tandeau de Marsac N."/>
            <person name="Ferriera S."/>
            <person name="Johnson J."/>
            <person name="Kravitz S."/>
            <person name="Beeson K."/>
            <person name="Sutton G."/>
            <person name="Rogers Y.-H."/>
            <person name="Friedman R."/>
            <person name="Frazier M."/>
            <person name="Venter J.C."/>
        </authorList>
    </citation>
    <scope>NUCLEOTIDE SEQUENCE [LARGE SCALE GENOMIC DNA]</scope>
    <source>
        <strain evidence="4 5">PCC 7420</strain>
    </source>
</reference>
<dbReference type="Gene3D" id="3.40.50.720">
    <property type="entry name" value="NAD(P)-binding Rossmann-like Domain"/>
    <property type="match status" value="1"/>
</dbReference>
<feature type="domain" description="Gfo/Idh/MocA-like oxidoreductase C-terminal" evidence="3">
    <location>
        <begin position="142"/>
        <end position="321"/>
    </location>
</feature>
<comment type="similarity">
    <text evidence="1">Belongs to the Gfo/Idh/MocA family.</text>
</comment>
<gene>
    <name evidence="4" type="ORF">MC7420_3815</name>
</gene>
<dbReference type="OrthoDB" id="455005at2"/>
<evidence type="ECO:0000259" key="3">
    <source>
        <dbReference type="Pfam" id="PF02894"/>
    </source>
</evidence>
<organism evidence="4 5">
    <name type="scientific">Coleofasciculus chthonoplastes PCC 7420</name>
    <dbReference type="NCBI Taxonomy" id="118168"/>
    <lineage>
        <taxon>Bacteria</taxon>
        <taxon>Bacillati</taxon>
        <taxon>Cyanobacteriota</taxon>
        <taxon>Cyanophyceae</taxon>
        <taxon>Coleofasciculales</taxon>
        <taxon>Coleofasciculaceae</taxon>
        <taxon>Coleofasciculus</taxon>
    </lineage>
</organism>
<dbReference type="EMBL" id="DS989853">
    <property type="protein sequence ID" value="EDX74291.1"/>
    <property type="molecule type" value="Genomic_DNA"/>
</dbReference>
<dbReference type="Gene3D" id="3.30.360.10">
    <property type="entry name" value="Dihydrodipicolinate Reductase, domain 2"/>
    <property type="match status" value="1"/>
</dbReference>
<dbReference type="STRING" id="118168.MC7420_3815"/>
<dbReference type="eggNOG" id="COG0673">
    <property type="taxonomic scope" value="Bacteria"/>
</dbReference>
<feature type="domain" description="Gfo/Idh/MocA-like oxidoreductase N-terminal" evidence="2">
    <location>
        <begin position="7"/>
        <end position="125"/>
    </location>
</feature>
<dbReference type="SUPFAM" id="SSF51735">
    <property type="entry name" value="NAD(P)-binding Rossmann-fold domains"/>
    <property type="match status" value="1"/>
</dbReference>
<dbReference type="SUPFAM" id="SSF55347">
    <property type="entry name" value="Glyceraldehyde-3-phosphate dehydrogenase-like, C-terminal domain"/>
    <property type="match status" value="1"/>
</dbReference>
<dbReference type="RefSeq" id="WP_006102134.1">
    <property type="nucleotide sequence ID" value="NZ_DS989853.1"/>
</dbReference>
<dbReference type="InterPro" id="IPR004104">
    <property type="entry name" value="Gfo/Idh/MocA-like_OxRdtase_C"/>
</dbReference>
<proteinExistence type="inferred from homology"/>
<dbReference type="HOGENOM" id="CLU_023194_1_3_3"/>